<protein>
    <submittedName>
        <fullName evidence="2">Uncharacterized protein (TIGR02266 family)</fullName>
    </submittedName>
</protein>
<evidence type="ECO:0000313" key="2">
    <source>
        <dbReference type="EMBL" id="TWJ32492.1"/>
    </source>
</evidence>
<accession>A0A562WQM2</accession>
<evidence type="ECO:0000313" key="3">
    <source>
        <dbReference type="Proteomes" id="UP000319449"/>
    </source>
</evidence>
<name>A0A562WQM2_9BACT</name>
<organism evidence="2 3">
    <name type="scientific">Geobacter argillaceus</name>
    <dbReference type="NCBI Taxonomy" id="345631"/>
    <lineage>
        <taxon>Bacteria</taxon>
        <taxon>Pseudomonadati</taxon>
        <taxon>Thermodesulfobacteriota</taxon>
        <taxon>Desulfuromonadia</taxon>
        <taxon>Geobacterales</taxon>
        <taxon>Geobacteraceae</taxon>
        <taxon>Geobacter</taxon>
    </lineage>
</organism>
<proteinExistence type="predicted"/>
<comment type="caution">
    <text evidence="2">The sequence shown here is derived from an EMBL/GenBank/DDBJ whole genome shotgun (WGS) entry which is preliminary data.</text>
</comment>
<dbReference type="AlphaFoldDB" id="A0A562WQM2"/>
<dbReference type="InterPro" id="IPR009875">
    <property type="entry name" value="PilZ_domain"/>
</dbReference>
<dbReference type="OrthoDB" id="5398099at2"/>
<reference evidence="2 3" key="1">
    <citation type="submission" date="2019-07" db="EMBL/GenBank/DDBJ databases">
        <title>Genomic Encyclopedia of Archaeal and Bacterial Type Strains, Phase II (KMG-II): from individual species to whole genera.</title>
        <authorList>
            <person name="Goeker M."/>
        </authorList>
    </citation>
    <scope>NUCLEOTIDE SEQUENCE [LARGE SCALE GENOMIC DNA]</scope>
    <source>
        <strain evidence="2 3">ATCC BAA-1139</strain>
    </source>
</reference>
<dbReference type="GO" id="GO:0035438">
    <property type="term" value="F:cyclic-di-GMP binding"/>
    <property type="evidence" value="ECO:0007669"/>
    <property type="project" value="InterPro"/>
</dbReference>
<keyword evidence="3" id="KW-1185">Reference proteome</keyword>
<sequence length="113" mass="12551">MKERGCRRVPASVGCWLLEVDGASCFDTFDLSEGGVCVQTDDPLPVGRVVHLGFYTPGSARPIRVEAEVVWGCSDDEPNSMGFKFRNLDDQAREALRAYAELLDRQRRTGAEK</sequence>
<evidence type="ECO:0000259" key="1">
    <source>
        <dbReference type="Pfam" id="PF07238"/>
    </source>
</evidence>
<feature type="domain" description="PilZ" evidence="1">
    <location>
        <begin position="6"/>
        <end position="100"/>
    </location>
</feature>
<gene>
    <name evidence="2" type="ORF">JN12_00932</name>
</gene>
<dbReference type="Gene3D" id="2.40.10.220">
    <property type="entry name" value="predicted glycosyltransferase like domains"/>
    <property type="match status" value="1"/>
</dbReference>
<dbReference type="Pfam" id="PF07238">
    <property type="entry name" value="PilZ"/>
    <property type="match status" value="1"/>
</dbReference>
<dbReference type="Proteomes" id="UP000319449">
    <property type="component" value="Unassembled WGS sequence"/>
</dbReference>
<dbReference type="EMBL" id="VLLN01000004">
    <property type="protein sequence ID" value="TWJ32492.1"/>
    <property type="molecule type" value="Genomic_DNA"/>
</dbReference>
<dbReference type="SUPFAM" id="SSF141371">
    <property type="entry name" value="PilZ domain-like"/>
    <property type="match status" value="1"/>
</dbReference>
<dbReference type="RefSeq" id="WP_145018921.1">
    <property type="nucleotide sequence ID" value="NZ_VLLN01000004.1"/>
</dbReference>